<proteinExistence type="predicted"/>
<dbReference type="EMBL" id="SOSA01000616">
    <property type="protein sequence ID" value="THC89708.1"/>
    <property type="molecule type" value="Genomic_DNA"/>
</dbReference>
<dbReference type="AlphaFoldDB" id="A0A4S3J6H1"/>
<protein>
    <submittedName>
        <fullName evidence="1">Uncharacterized protein</fullName>
    </submittedName>
</protein>
<gene>
    <name evidence="1" type="ORF">EYZ11_010840</name>
</gene>
<dbReference type="Proteomes" id="UP000308092">
    <property type="component" value="Unassembled WGS sequence"/>
</dbReference>
<sequence length="43" mass="4704">MTDHRAARITELRGPHQTARLPRLLCAGAQLGDPRSSVIDHVS</sequence>
<dbReference type="VEuPathDB" id="FungiDB:EYZ11_010840"/>
<keyword evidence="2" id="KW-1185">Reference proteome</keyword>
<comment type="caution">
    <text evidence="1">The sequence shown here is derived from an EMBL/GenBank/DDBJ whole genome shotgun (WGS) entry which is preliminary data.</text>
</comment>
<evidence type="ECO:0000313" key="2">
    <source>
        <dbReference type="Proteomes" id="UP000308092"/>
    </source>
</evidence>
<organism evidence="1 2">
    <name type="scientific">Aspergillus tanneri</name>
    <dbReference type="NCBI Taxonomy" id="1220188"/>
    <lineage>
        <taxon>Eukaryota</taxon>
        <taxon>Fungi</taxon>
        <taxon>Dikarya</taxon>
        <taxon>Ascomycota</taxon>
        <taxon>Pezizomycotina</taxon>
        <taxon>Eurotiomycetes</taxon>
        <taxon>Eurotiomycetidae</taxon>
        <taxon>Eurotiales</taxon>
        <taxon>Aspergillaceae</taxon>
        <taxon>Aspergillus</taxon>
        <taxon>Aspergillus subgen. Circumdati</taxon>
    </lineage>
</organism>
<name>A0A4S3J6H1_9EURO</name>
<reference evidence="1 2" key="1">
    <citation type="submission" date="2019-03" db="EMBL/GenBank/DDBJ databases">
        <title>The genome sequence of a newly discovered highly antifungal drug resistant Aspergillus species, Aspergillus tanneri NIH 1004.</title>
        <authorList>
            <person name="Mounaud S."/>
            <person name="Singh I."/>
            <person name="Joardar V."/>
            <person name="Pakala S."/>
            <person name="Pakala S."/>
            <person name="Venepally P."/>
            <person name="Hoover J."/>
            <person name="Nierman W."/>
            <person name="Chung J."/>
            <person name="Losada L."/>
        </authorList>
    </citation>
    <scope>NUCLEOTIDE SEQUENCE [LARGE SCALE GENOMIC DNA]</scope>
    <source>
        <strain evidence="1 2">NIH1004</strain>
    </source>
</reference>
<evidence type="ECO:0000313" key="1">
    <source>
        <dbReference type="EMBL" id="THC89708.1"/>
    </source>
</evidence>
<accession>A0A4S3J6H1</accession>